<keyword evidence="2" id="KW-1185">Reference proteome</keyword>
<sequence>MKKLPSIFLRNEKRPNLNPPKFHYGWVLKDANCVFEVAKESNVQPHIIELNQVVPKPEWVQDDTWMQEDAFDAVAKKLGLTGEPYLASVICPGKPQGRARMISLVENIALKSGTVFHQDIDKLRECFGKYFEVDEGPMWYLDGYSWTWNSARYH</sequence>
<accession>A0A0H2RS53</accession>
<feature type="non-terminal residue" evidence="1">
    <location>
        <position position="154"/>
    </location>
</feature>
<gene>
    <name evidence="1" type="ORF">SCHPADRAFT_902976</name>
</gene>
<protein>
    <submittedName>
        <fullName evidence="1">Uncharacterized protein</fullName>
    </submittedName>
</protein>
<reference evidence="1 2" key="1">
    <citation type="submission" date="2015-04" db="EMBL/GenBank/DDBJ databases">
        <title>Complete genome sequence of Schizopora paradoxa KUC8140, a cosmopolitan wood degrader in East Asia.</title>
        <authorList>
            <consortium name="DOE Joint Genome Institute"/>
            <person name="Min B."/>
            <person name="Park H."/>
            <person name="Jang Y."/>
            <person name="Kim J.-J."/>
            <person name="Kim K.H."/>
            <person name="Pangilinan J."/>
            <person name="Lipzen A."/>
            <person name="Riley R."/>
            <person name="Grigoriev I.V."/>
            <person name="Spatafora J.W."/>
            <person name="Choi I.-G."/>
        </authorList>
    </citation>
    <scope>NUCLEOTIDE SEQUENCE [LARGE SCALE GENOMIC DNA]</scope>
    <source>
        <strain evidence="1 2">KUC8140</strain>
    </source>
</reference>
<dbReference type="InParanoid" id="A0A0H2RS53"/>
<name>A0A0H2RS53_9AGAM</name>
<dbReference type="Proteomes" id="UP000053477">
    <property type="component" value="Unassembled WGS sequence"/>
</dbReference>
<evidence type="ECO:0000313" key="1">
    <source>
        <dbReference type="EMBL" id="KLO14840.1"/>
    </source>
</evidence>
<evidence type="ECO:0000313" key="2">
    <source>
        <dbReference type="Proteomes" id="UP000053477"/>
    </source>
</evidence>
<proteinExistence type="predicted"/>
<dbReference type="AlphaFoldDB" id="A0A0H2RS53"/>
<dbReference type="EMBL" id="KQ085938">
    <property type="protein sequence ID" value="KLO14840.1"/>
    <property type="molecule type" value="Genomic_DNA"/>
</dbReference>
<organism evidence="1 2">
    <name type="scientific">Schizopora paradoxa</name>
    <dbReference type="NCBI Taxonomy" id="27342"/>
    <lineage>
        <taxon>Eukaryota</taxon>
        <taxon>Fungi</taxon>
        <taxon>Dikarya</taxon>
        <taxon>Basidiomycota</taxon>
        <taxon>Agaricomycotina</taxon>
        <taxon>Agaricomycetes</taxon>
        <taxon>Hymenochaetales</taxon>
        <taxon>Schizoporaceae</taxon>
        <taxon>Schizopora</taxon>
    </lineage>
</organism>